<name>A0A834Y4F6_APHGI</name>
<feature type="domain" description="ETS" evidence="5">
    <location>
        <begin position="173"/>
        <end position="255"/>
    </location>
</feature>
<dbReference type="Proteomes" id="UP000639338">
    <property type="component" value="Unassembled WGS sequence"/>
</dbReference>
<dbReference type="OrthoDB" id="5975550at2759"/>
<evidence type="ECO:0000256" key="3">
    <source>
        <dbReference type="RuleBase" id="RU004019"/>
    </source>
</evidence>
<feature type="region of interest" description="Disordered" evidence="4">
    <location>
        <begin position="143"/>
        <end position="169"/>
    </location>
</feature>
<dbReference type="PROSITE" id="PS50061">
    <property type="entry name" value="ETS_DOMAIN_3"/>
    <property type="match status" value="1"/>
</dbReference>
<dbReference type="GO" id="GO:0005634">
    <property type="term" value="C:nucleus"/>
    <property type="evidence" value="ECO:0007669"/>
    <property type="project" value="UniProtKB-SubCell"/>
</dbReference>
<dbReference type="GO" id="GO:0000981">
    <property type="term" value="F:DNA-binding transcription factor activity, RNA polymerase II-specific"/>
    <property type="evidence" value="ECO:0007669"/>
    <property type="project" value="TreeGrafter"/>
</dbReference>
<accession>A0A834Y4F6</accession>
<dbReference type="SUPFAM" id="SSF46785">
    <property type="entry name" value="Winged helix' DNA-binding domain"/>
    <property type="match status" value="1"/>
</dbReference>
<comment type="subcellular location">
    <subcellularLocation>
        <location evidence="3">Nucleus</location>
    </subcellularLocation>
</comment>
<dbReference type="SMART" id="SM00413">
    <property type="entry name" value="ETS"/>
    <property type="match status" value="1"/>
</dbReference>
<dbReference type="Pfam" id="PF00178">
    <property type="entry name" value="Ets"/>
    <property type="match status" value="1"/>
</dbReference>
<organism evidence="6 7">
    <name type="scientific">Aphidius gifuensis</name>
    <name type="common">Parasitoid wasp</name>
    <dbReference type="NCBI Taxonomy" id="684658"/>
    <lineage>
        <taxon>Eukaryota</taxon>
        <taxon>Metazoa</taxon>
        <taxon>Ecdysozoa</taxon>
        <taxon>Arthropoda</taxon>
        <taxon>Hexapoda</taxon>
        <taxon>Insecta</taxon>
        <taxon>Pterygota</taxon>
        <taxon>Neoptera</taxon>
        <taxon>Endopterygota</taxon>
        <taxon>Hymenoptera</taxon>
        <taxon>Apocrita</taxon>
        <taxon>Ichneumonoidea</taxon>
        <taxon>Braconidae</taxon>
        <taxon>Aphidiinae</taxon>
        <taxon>Aphidius</taxon>
    </lineage>
</organism>
<dbReference type="PANTHER" id="PTHR11849:SF190">
    <property type="entry name" value="ETS-DOMAIN PROTEIN"/>
    <property type="match status" value="1"/>
</dbReference>
<gene>
    <name evidence="6" type="ORF">HCN44_005335</name>
</gene>
<dbReference type="Gene3D" id="1.10.150.50">
    <property type="entry name" value="Transcription Factor, Ets-1"/>
    <property type="match status" value="1"/>
</dbReference>
<proteinExistence type="inferred from homology"/>
<evidence type="ECO:0000313" key="6">
    <source>
        <dbReference type="EMBL" id="KAF7997058.1"/>
    </source>
</evidence>
<comment type="similarity">
    <text evidence="1 3">Belongs to the ETS family.</text>
</comment>
<dbReference type="EMBL" id="JACMRX010000001">
    <property type="protein sequence ID" value="KAF7997058.1"/>
    <property type="molecule type" value="Genomic_DNA"/>
</dbReference>
<dbReference type="InterPro" id="IPR000418">
    <property type="entry name" value="Ets_dom"/>
</dbReference>
<comment type="caution">
    <text evidence="6">The sequence shown here is derived from an EMBL/GenBank/DDBJ whole genome shotgun (WGS) entry which is preliminary data.</text>
</comment>
<protein>
    <recommendedName>
        <fullName evidence="5">ETS domain-containing protein</fullName>
    </recommendedName>
</protein>
<dbReference type="InterPro" id="IPR046328">
    <property type="entry name" value="ETS_fam"/>
</dbReference>
<reference evidence="6 7" key="1">
    <citation type="submission" date="2020-08" db="EMBL/GenBank/DDBJ databases">
        <title>Aphidius gifuensis genome sequencing and assembly.</title>
        <authorList>
            <person name="Du Z."/>
        </authorList>
    </citation>
    <scope>NUCLEOTIDE SEQUENCE [LARGE SCALE GENOMIC DNA]</scope>
    <source>
        <strain evidence="6">YNYX2018</strain>
        <tissue evidence="6">Adults</tissue>
    </source>
</reference>
<dbReference type="InterPro" id="IPR013761">
    <property type="entry name" value="SAM/pointed_sf"/>
</dbReference>
<evidence type="ECO:0000313" key="7">
    <source>
        <dbReference type="Proteomes" id="UP000639338"/>
    </source>
</evidence>
<dbReference type="PANTHER" id="PTHR11849">
    <property type="entry name" value="ETS"/>
    <property type="match status" value="1"/>
</dbReference>
<evidence type="ECO:0000256" key="2">
    <source>
        <dbReference type="ARBA" id="ARBA00023125"/>
    </source>
</evidence>
<dbReference type="GO" id="GO:0043565">
    <property type="term" value="F:sequence-specific DNA binding"/>
    <property type="evidence" value="ECO:0007669"/>
    <property type="project" value="InterPro"/>
</dbReference>
<evidence type="ECO:0000256" key="1">
    <source>
        <dbReference type="ARBA" id="ARBA00005562"/>
    </source>
</evidence>
<keyword evidence="7" id="KW-1185">Reference proteome</keyword>
<dbReference type="PRINTS" id="PR00454">
    <property type="entry name" value="ETSDOMAIN"/>
</dbReference>
<dbReference type="InterPro" id="IPR036388">
    <property type="entry name" value="WH-like_DNA-bd_sf"/>
</dbReference>
<dbReference type="InterPro" id="IPR036390">
    <property type="entry name" value="WH_DNA-bd_sf"/>
</dbReference>
<dbReference type="FunFam" id="1.10.10.10:FF:001336">
    <property type="entry name" value="Epithelium specific ets factor 3, ese3, putative"/>
    <property type="match status" value="1"/>
</dbReference>
<evidence type="ECO:0000256" key="4">
    <source>
        <dbReference type="SAM" id="MobiDB-lite"/>
    </source>
</evidence>
<sequence length="270" mass="31452">MSASVNYQRDQLEPYYLMRPSQEEDPFILDMDSIGSKQNSVDRRVCETLRKQCSLGEGTSTASDNDWLQKPIKDWNQADTTSWLMVASQDIGQPYNLIPPGLVVPGRNLITMSKREFMDHDPIYGDKLYESLISQSSENYHAESEDSVEMFPKRQGPGRPKGVKQKKPSTSQGKLWEFIRDLLRNRETCPSLICWEDYSQAKFRFVKSDEVAKRWGSRKGNTKMTYEKLSRAMRYYYKSKIFQPVLGRRLVYQFGPNAKGWETENPNFRH</sequence>
<evidence type="ECO:0000259" key="5">
    <source>
        <dbReference type="PROSITE" id="PS50061"/>
    </source>
</evidence>
<dbReference type="GO" id="GO:0030154">
    <property type="term" value="P:cell differentiation"/>
    <property type="evidence" value="ECO:0007669"/>
    <property type="project" value="TreeGrafter"/>
</dbReference>
<dbReference type="SUPFAM" id="SSF47769">
    <property type="entry name" value="SAM/Pointed domain"/>
    <property type="match status" value="1"/>
</dbReference>
<dbReference type="Gene3D" id="1.10.10.10">
    <property type="entry name" value="Winged helix-like DNA-binding domain superfamily/Winged helix DNA-binding domain"/>
    <property type="match status" value="1"/>
</dbReference>
<keyword evidence="2 3" id="KW-0238">DNA-binding</keyword>
<keyword evidence="3" id="KW-0539">Nucleus</keyword>
<dbReference type="AlphaFoldDB" id="A0A834Y4F6"/>